<keyword evidence="3" id="KW-1185">Reference proteome</keyword>
<comment type="caution">
    <text evidence="2">The sequence shown here is derived from an EMBL/GenBank/DDBJ whole genome shotgun (WGS) entry which is preliminary data.</text>
</comment>
<dbReference type="AlphaFoldDB" id="A0AAW2BWT9"/>
<organism evidence="2 3">
    <name type="scientific">Lithocarpus litseifolius</name>
    <dbReference type="NCBI Taxonomy" id="425828"/>
    <lineage>
        <taxon>Eukaryota</taxon>
        <taxon>Viridiplantae</taxon>
        <taxon>Streptophyta</taxon>
        <taxon>Embryophyta</taxon>
        <taxon>Tracheophyta</taxon>
        <taxon>Spermatophyta</taxon>
        <taxon>Magnoliopsida</taxon>
        <taxon>eudicotyledons</taxon>
        <taxon>Gunneridae</taxon>
        <taxon>Pentapetalae</taxon>
        <taxon>rosids</taxon>
        <taxon>fabids</taxon>
        <taxon>Fagales</taxon>
        <taxon>Fagaceae</taxon>
        <taxon>Lithocarpus</taxon>
    </lineage>
</organism>
<feature type="region of interest" description="Disordered" evidence="1">
    <location>
        <begin position="96"/>
        <end position="115"/>
    </location>
</feature>
<proteinExistence type="predicted"/>
<protein>
    <submittedName>
        <fullName evidence="2">Uncharacterized protein</fullName>
    </submittedName>
</protein>
<sequence length="115" mass="12836">MSNVVTKVHVVVFIGLNEHSPSARVLIQVKWWCSFRKLFKLYSDGSSLTNLGLIEGEVTEVKDLLEMLMKLGSETQEELYAKPANANDTIMDDYREGLKANPSSKNPALLLPVGR</sequence>
<evidence type="ECO:0000313" key="3">
    <source>
        <dbReference type="Proteomes" id="UP001459277"/>
    </source>
</evidence>
<reference evidence="2 3" key="1">
    <citation type="submission" date="2024-01" db="EMBL/GenBank/DDBJ databases">
        <title>A telomere-to-telomere, gap-free genome of sweet tea (Lithocarpus litseifolius).</title>
        <authorList>
            <person name="Zhou J."/>
        </authorList>
    </citation>
    <scope>NUCLEOTIDE SEQUENCE [LARGE SCALE GENOMIC DNA]</scope>
    <source>
        <strain evidence="2">Zhou-2022a</strain>
        <tissue evidence="2">Leaf</tissue>
    </source>
</reference>
<evidence type="ECO:0000256" key="1">
    <source>
        <dbReference type="SAM" id="MobiDB-lite"/>
    </source>
</evidence>
<dbReference type="Proteomes" id="UP001459277">
    <property type="component" value="Unassembled WGS sequence"/>
</dbReference>
<accession>A0AAW2BWT9</accession>
<dbReference type="EMBL" id="JAZDWU010000009">
    <property type="protein sequence ID" value="KAK9990444.1"/>
    <property type="molecule type" value="Genomic_DNA"/>
</dbReference>
<name>A0AAW2BWT9_9ROSI</name>
<gene>
    <name evidence="2" type="ORF">SO802_025429</name>
</gene>
<evidence type="ECO:0000313" key="2">
    <source>
        <dbReference type="EMBL" id="KAK9990444.1"/>
    </source>
</evidence>